<reference evidence="2" key="1">
    <citation type="journal article" date="2019" name="Int. J. Syst. Evol. Microbiol.">
        <title>The Global Catalogue of Microorganisms (GCM) 10K type strain sequencing project: providing services to taxonomists for standard genome sequencing and annotation.</title>
        <authorList>
            <consortium name="The Broad Institute Genomics Platform"/>
            <consortium name="The Broad Institute Genome Sequencing Center for Infectious Disease"/>
            <person name="Wu L."/>
            <person name="Ma J."/>
        </authorList>
    </citation>
    <scope>NUCLEOTIDE SEQUENCE [LARGE SCALE GENOMIC DNA]</scope>
    <source>
        <strain evidence="2">JCM 16002</strain>
    </source>
</reference>
<evidence type="ECO:0008006" key="3">
    <source>
        <dbReference type="Google" id="ProtNLM"/>
    </source>
</evidence>
<name>A0ABP4V592_9ACTN</name>
<organism evidence="1 2">
    <name type="scientific">Dietzia cercidiphylli</name>
    <dbReference type="NCBI Taxonomy" id="498199"/>
    <lineage>
        <taxon>Bacteria</taxon>
        <taxon>Bacillati</taxon>
        <taxon>Actinomycetota</taxon>
        <taxon>Actinomycetes</taxon>
        <taxon>Mycobacteriales</taxon>
        <taxon>Dietziaceae</taxon>
        <taxon>Dietzia</taxon>
    </lineage>
</organism>
<proteinExistence type="predicted"/>
<evidence type="ECO:0000313" key="1">
    <source>
        <dbReference type="EMBL" id="GAA1718173.1"/>
    </source>
</evidence>
<dbReference type="RefSeq" id="WP_182658896.1">
    <property type="nucleotide sequence ID" value="NZ_BAAAQG010000016.1"/>
</dbReference>
<sequence length="312" mass="34617">MQKQQVETRVADQVARVLAGGQAEDDYVECKGEWYGDHRKSARQIAGLCNAARGDEAMWIVGVDEDAHQLRPLPTTEHSNWWAQVRKHFAGGVAPELDTLVVPVADGSVVALVFTTDRAPYAVKVAEHQVSLEVPWREANSTTTATRSQLLRLLVANAGTPALELIDPVVSCISSDTATFEADLFVSATERAMLPNHRWSLSIFSNEWDAEGWGPLRPTLEVHRIGIDGEGPGVRVLDHSGIYVDGSGRVSLRAELGPNDAWTVDHRRTLRHQPFLRVVLDMPTDRHGRSARATATLRDTPTNTIEKRWRER</sequence>
<protein>
    <recommendedName>
        <fullName evidence="3">Schlafen AlbA-2 domain-containing protein</fullName>
    </recommendedName>
</protein>
<dbReference type="Proteomes" id="UP001500383">
    <property type="component" value="Unassembled WGS sequence"/>
</dbReference>
<dbReference type="EMBL" id="BAAAQG010000016">
    <property type="protein sequence ID" value="GAA1718173.1"/>
    <property type="molecule type" value="Genomic_DNA"/>
</dbReference>
<gene>
    <name evidence="1" type="ORF">GCM10009831_30300</name>
</gene>
<accession>A0ABP4V592</accession>
<keyword evidence="2" id="KW-1185">Reference proteome</keyword>
<evidence type="ECO:0000313" key="2">
    <source>
        <dbReference type="Proteomes" id="UP001500383"/>
    </source>
</evidence>
<comment type="caution">
    <text evidence="1">The sequence shown here is derived from an EMBL/GenBank/DDBJ whole genome shotgun (WGS) entry which is preliminary data.</text>
</comment>